<name>A0ABQ5K560_9EUKA</name>
<protein>
    <submittedName>
        <fullName evidence="2">Uncharacterized protein</fullName>
    </submittedName>
</protein>
<organism evidence="2 3">
    <name type="scientific">Aduncisulcus paluster</name>
    <dbReference type="NCBI Taxonomy" id="2918883"/>
    <lineage>
        <taxon>Eukaryota</taxon>
        <taxon>Metamonada</taxon>
        <taxon>Carpediemonas-like organisms</taxon>
        <taxon>Aduncisulcus</taxon>
    </lineage>
</organism>
<feature type="compositionally biased region" description="Low complexity" evidence="1">
    <location>
        <begin position="333"/>
        <end position="351"/>
    </location>
</feature>
<keyword evidence="3" id="KW-1185">Reference proteome</keyword>
<proteinExistence type="predicted"/>
<feature type="compositionally biased region" description="Low complexity" evidence="1">
    <location>
        <begin position="371"/>
        <end position="383"/>
    </location>
</feature>
<feature type="region of interest" description="Disordered" evidence="1">
    <location>
        <begin position="327"/>
        <end position="458"/>
    </location>
</feature>
<accession>A0ABQ5K560</accession>
<evidence type="ECO:0000313" key="2">
    <source>
        <dbReference type="EMBL" id="GKT24866.1"/>
    </source>
</evidence>
<dbReference type="EMBL" id="BQXS01012550">
    <property type="protein sequence ID" value="GKT24866.1"/>
    <property type="molecule type" value="Genomic_DNA"/>
</dbReference>
<comment type="caution">
    <text evidence="2">The sequence shown here is derived from an EMBL/GenBank/DDBJ whole genome shotgun (WGS) entry which is preliminary data.</text>
</comment>
<evidence type="ECO:0000256" key="1">
    <source>
        <dbReference type="SAM" id="MobiDB-lite"/>
    </source>
</evidence>
<reference evidence="2" key="1">
    <citation type="submission" date="2022-03" db="EMBL/GenBank/DDBJ databases">
        <title>Draft genome sequence of Aduncisulcus paluster, a free-living microaerophilic Fornicata.</title>
        <authorList>
            <person name="Yuyama I."/>
            <person name="Kume K."/>
            <person name="Tamura T."/>
            <person name="Inagaki Y."/>
            <person name="Hashimoto T."/>
        </authorList>
    </citation>
    <scope>NUCLEOTIDE SEQUENCE</scope>
    <source>
        <strain evidence="2">NY0171</strain>
    </source>
</reference>
<evidence type="ECO:0000313" key="3">
    <source>
        <dbReference type="Proteomes" id="UP001057375"/>
    </source>
</evidence>
<sequence>MSLEESFFRYLKTYLVQHEVSISDPKVKQLLFTSFKRRLKYIIEKALQAREFRLGEKLFPPATCGIVSDVIIPYDLFLAVKTKKPSTISVGPFKSAEEALTVRAQDRRMKQDQISFPKAPKTKGRFVKSEDLTLGKRRVLETFFKKSLADHQSSESLRITREISKFDCKSFQKTQLSKKAESIAKKYVGYVPASADPKDVQFPSLPAPYHAPISIARPMEPNTAIIDKYIHMLYRDNDPRQIHRPSLLYDSKIYYKALPARNMTNPINLNDVLYVLRHDPGAQLHSRQLLFLLSCLPPPAADECQNKSCFDPRKYFAAQTSSAPIMSSSIGYSGQPSHPMSMSHSTPGMHTPSHVHPSMSYASTPQSRMIHPSSSQPQHPHSSLAGTPMASPAQHQHAQPQVLHHPQQQGQVHHHQVYSRSLMAGAGGQVSPMGHAGTPQGHPQQQQGAGSIQRSSSGAILHSRVQPTPSAIAQQQQAAYQQQQKIILYIQSIFTRYEITEHTTKPELDAKILSMAPEEKQWDLILHMPKKGKVLQPKQTDFDVIDVISELEGHFIVLTSELDQIEQDILSLKLYTEKYGTNLPFKRQLVHLKYLKQEKKRLLSKVKFQVDLFRLHLTAGKDLNRQLRRENCNITLKPRESPTITCESSIIFSATQEGTLLHESKSCNTRVINCNINKFSF</sequence>
<gene>
    <name evidence="2" type="ORF">ADUPG1_012868</name>
</gene>
<feature type="compositionally biased region" description="Low complexity" evidence="1">
    <location>
        <begin position="390"/>
        <end position="411"/>
    </location>
</feature>
<dbReference type="Proteomes" id="UP001057375">
    <property type="component" value="Unassembled WGS sequence"/>
</dbReference>
<feature type="compositionally biased region" description="Low complexity" evidence="1">
    <location>
        <begin position="434"/>
        <end position="450"/>
    </location>
</feature>